<evidence type="ECO:0000313" key="20">
    <source>
        <dbReference type="Proteomes" id="UP000068832"/>
    </source>
</evidence>
<evidence type="ECO:0000256" key="2">
    <source>
        <dbReference type="ARBA" id="ARBA00022448"/>
    </source>
</evidence>
<dbReference type="InterPro" id="IPR036259">
    <property type="entry name" value="MFS_trans_sf"/>
</dbReference>
<evidence type="ECO:0000256" key="3">
    <source>
        <dbReference type="ARBA" id="ARBA00022475"/>
    </source>
</evidence>
<keyword evidence="3" id="KW-1003">Cell membrane</keyword>
<dbReference type="Proteomes" id="UP000061362">
    <property type="component" value="Chromosome"/>
</dbReference>
<dbReference type="Proteomes" id="UP000062398">
    <property type="component" value="Chromosome"/>
</dbReference>
<dbReference type="EMBL" id="CP012175">
    <property type="protein sequence ID" value="AKV80298.1"/>
    <property type="molecule type" value="Genomic_DNA"/>
</dbReference>
<dbReference type="InterPro" id="IPR020846">
    <property type="entry name" value="MFS_dom"/>
</dbReference>
<protein>
    <submittedName>
        <fullName evidence="9">Major facilitator superfamily MFS_1</fullName>
    </submittedName>
</protein>
<feature type="transmembrane region" description="Helical" evidence="7">
    <location>
        <begin position="12"/>
        <end position="30"/>
    </location>
</feature>
<reference evidence="9 15" key="1">
    <citation type="journal article" date="2014" name="J. Bacteriol.">
        <title>Role of an Archaeal PitA Transporter in the Copper and Arsenic Resistance of Metallosphaera sedula, an Extreme Thermoacidophile.</title>
        <authorList>
            <person name="McCarthy S."/>
            <person name="Ai C."/>
            <person name="Wheaton G."/>
            <person name="Tevatia R."/>
            <person name="Eckrich V."/>
            <person name="Kelly R."/>
            <person name="Blum P."/>
        </authorList>
    </citation>
    <scope>NUCLEOTIDE SEQUENCE [LARGE SCALE GENOMIC DNA]</scope>
    <source>
        <strain evidence="9 15">CuR1</strain>
    </source>
</reference>
<evidence type="ECO:0000313" key="17">
    <source>
        <dbReference type="Proteomes" id="UP000061362"/>
    </source>
</evidence>
<dbReference type="OMA" id="WPASQAM"/>
<evidence type="ECO:0000256" key="1">
    <source>
        <dbReference type="ARBA" id="ARBA00004651"/>
    </source>
</evidence>
<evidence type="ECO:0000313" key="9">
    <source>
        <dbReference type="EMBL" id="AIM26581.1"/>
    </source>
</evidence>
<keyword evidence="4 7" id="KW-0812">Transmembrane</keyword>
<dbReference type="PANTHER" id="PTHR23517">
    <property type="entry name" value="RESISTANCE PROTEIN MDTM, PUTATIVE-RELATED-RELATED"/>
    <property type="match status" value="1"/>
</dbReference>
<organism evidence="9 15">
    <name type="scientific">Metallosphaera sedula</name>
    <dbReference type="NCBI Taxonomy" id="43687"/>
    <lineage>
        <taxon>Archaea</taxon>
        <taxon>Thermoproteota</taxon>
        <taxon>Thermoprotei</taxon>
        <taxon>Sulfolobales</taxon>
        <taxon>Sulfolobaceae</taxon>
        <taxon>Metallosphaera</taxon>
    </lineage>
</organism>
<dbReference type="EMBL" id="CP008822">
    <property type="protein sequence ID" value="AIM26581.1"/>
    <property type="molecule type" value="Genomic_DNA"/>
</dbReference>
<feature type="transmembrane region" description="Helical" evidence="7">
    <location>
        <begin position="42"/>
        <end position="62"/>
    </location>
</feature>
<feature type="transmembrane region" description="Helical" evidence="7">
    <location>
        <begin position="158"/>
        <end position="175"/>
    </location>
</feature>
<dbReference type="GeneID" id="91754864"/>
<evidence type="ECO:0000313" key="18">
    <source>
        <dbReference type="Proteomes" id="UP000062398"/>
    </source>
</evidence>
<feature type="domain" description="Major facilitator superfamily (MFS) profile" evidence="8">
    <location>
        <begin position="156"/>
        <end position="364"/>
    </location>
</feature>
<gene>
    <name evidence="9" type="ORF">HA72_0417</name>
    <name evidence="10" type="ORF">MsedA_0430</name>
    <name evidence="11" type="ORF">MsedB_0430</name>
    <name evidence="12" type="ORF">MsedC_0429</name>
    <name evidence="13" type="ORF">MsedD_0430</name>
    <name evidence="14" type="ORF">MsedE_0430</name>
</gene>
<dbReference type="AlphaFoldDB" id="A0A088E2T1"/>
<reference evidence="14 16" key="3">
    <citation type="submission" date="2015-07" db="EMBL/GenBank/DDBJ databases">
        <title>Physiological, transcriptional responses and genome re-sequencing of acid resistant extremely thermoacidophilic Metallosphaera sedula SARC-M1.</title>
        <authorList>
            <person name="Ai C."/>
            <person name="McCarthy S."/>
            <person name="Eckrich V."/>
            <person name="Rudrappa D."/>
            <person name="Qiu G."/>
            <person name="Blum P."/>
        </authorList>
    </citation>
    <scope>NUCLEOTIDE SEQUENCE [LARGE SCALE GENOMIC DNA]</scope>
    <source>
        <strain evidence="14 16">SARC-M1</strain>
    </source>
</reference>
<proteinExistence type="predicted"/>
<dbReference type="PANTHER" id="PTHR23517:SF14">
    <property type="entry name" value="PUTATIVE-RELATED"/>
    <property type="match status" value="1"/>
</dbReference>
<evidence type="ECO:0000313" key="13">
    <source>
        <dbReference type="EMBL" id="AKV80298.1"/>
    </source>
</evidence>
<dbReference type="InterPro" id="IPR011701">
    <property type="entry name" value="MFS"/>
</dbReference>
<dbReference type="Proteomes" id="UP000062475">
    <property type="component" value="Chromosome"/>
</dbReference>
<dbReference type="Gene3D" id="1.20.1250.20">
    <property type="entry name" value="MFS general substrate transporter like domains"/>
    <property type="match status" value="1"/>
</dbReference>
<dbReference type="PATRIC" id="fig|43687.5.peg.428"/>
<dbReference type="Proteomes" id="UP000056255">
    <property type="component" value="Chromosome"/>
</dbReference>
<dbReference type="GO" id="GO:0005886">
    <property type="term" value="C:plasma membrane"/>
    <property type="evidence" value="ECO:0007669"/>
    <property type="project" value="UniProtKB-SubCell"/>
</dbReference>
<keyword evidence="6 7" id="KW-0472">Membrane</keyword>
<dbReference type="Proteomes" id="UP000068832">
    <property type="component" value="Chromosome"/>
</dbReference>
<evidence type="ECO:0000313" key="11">
    <source>
        <dbReference type="EMBL" id="AKV75805.1"/>
    </source>
</evidence>
<name>A0A088E2T1_9CREN</name>
<evidence type="ECO:0000256" key="6">
    <source>
        <dbReference type="ARBA" id="ARBA00023136"/>
    </source>
</evidence>
<dbReference type="GO" id="GO:0022857">
    <property type="term" value="F:transmembrane transporter activity"/>
    <property type="evidence" value="ECO:0007669"/>
    <property type="project" value="InterPro"/>
</dbReference>
<evidence type="ECO:0000313" key="12">
    <source>
        <dbReference type="EMBL" id="AKV78053.1"/>
    </source>
</evidence>
<feature type="transmembrane region" description="Helical" evidence="7">
    <location>
        <begin position="254"/>
        <end position="272"/>
    </location>
</feature>
<dbReference type="SUPFAM" id="SSF103473">
    <property type="entry name" value="MFS general substrate transporter"/>
    <property type="match status" value="1"/>
</dbReference>
<dbReference type="OrthoDB" id="117970at2157"/>
<keyword evidence="2" id="KW-0813">Transport</keyword>
<sequence length="364" mass="38971">MNHVTKLAFSGGIRSFTSSLIWPYIGFGLYKYLGLSLVQVSQFYLTQLLISSIAYVIGGYLTDYLGRRLVMTLATSLSSLVLTLAFFLNTAGVIGMVLLQSGFSSIYAVANMASVGDMGGNFKQLVRSFSVIRVGINAGWAIGPAIGGLLLGDIGFKPLLLLGGVLSVVAIPFVYSLPDHKGRVRFFLPNRKFAMFLIPTLLTFTVMGQLGFPLVTYYSGLGIAVWQVGLLYAVNGGLIILLQRWIGERVSGNYRTWISVGMLMYSLSYGLVSLVSNVWEALLDVVGITLAEMIVSPLSQSISTSLAESETRGTYSGIYGLVSSMGRTLGSSMSAFLLTRGGEVTWSSVGGVGAVSAILYLALI</sequence>
<feature type="transmembrane region" description="Helical" evidence="7">
    <location>
        <begin position="131"/>
        <end position="152"/>
    </location>
</feature>
<evidence type="ECO:0000313" key="19">
    <source>
        <dbReference type="Proteomes" id="UP000062475"/>
    </source>
</evidence>
<dbReference type="EMBL" id="CP012174">
    <property type="protein sequence ID" value="AKV78053.1"/>
    <property type="molecule type" value="Genomic_DNA"/>
</dbReference>
<accession>A0A088E2T1</accession>
<evidence type="ECO:0000313" key="15">
    <source>
        <dbReference type="Proteomes" id="UP000029084"/>
    </source>
</evidence>
<evidence type="ECO:0000256" key="7">
    <source>
        <dbReference type="SAM" id="Phobius"/>
    </source>
</evidence>
<evidence type="ECO:0000313" key="10">
    <source>
        <dbReference type="EMBL" id="AKV73563.1"/>
    </source>
</evidence>
<comment type="subcellular location">
    <subcellularLocation>
        <location evidence="1">Cell membrane</location>
        <topology evidence="1">Multi-pass membrane protein</topology>
    </subcellularLocation>
</comment>
<dbReference type="EMBL" id="CP012173">
    <property type="protein sequence ID" value="AKV75805.1"/>
    <property type="molecule type" value="Genomic_DNA"/>
</dbReference>
<evidence type="ECO:0000256" key="4">
    <source>
        <dbReference type="ARBA" id="ARBA00022692"/>
    </source>
</evidence>
<evidence type="ECO:0000313" key="14">
    <source>
        <dbReference type="EMBL" id="AKV82545.1"/>
    </source>
</evidence>
<dbReference type="RefSeq" id="WP_012020382.1">
    <property type="nucleotide sequence ID" value="NZ_AP019770.1"/>
</dbReference>
<feature type="transmembrane region" description="Helical" evidence="7">
    <location>
        <begin position="224"/>
        <end position="242"/>
    </location>
</feature>
<dbReference type="Pfam" id="PF07690">
    <property type="entry name" value="MFS_1"/>
    <property type="match status" value="1"/>
</dbReference>
<dbReference type="Proteomes" id="UP000029084">
    <property type="component" value="Chromosome"/>
</dbReference>
<evidence type="ECO:0000313" key="16">
    <source>
        <dbReference type="Proteomes" id="UP000056255"/>
    </source>
</evidence>
<keyword evidence="5 7" id="KW-1133">Transmembrane helix</keyword>
<evidence type="ECO:0000256" key="5">
    <source>
        <dbReference type="ARBA" id="ARBA00022989"/>
    </source>
</evidence>
<evidence type="ECO:0000259" key="8">
    <source>
        <dbReference type="PROSITE" id="PS50850"/>
    </source>
</evidence>
<dbReference type="PROSITE" id="PS50850">
    <property type="entry name" value="MFS"/>
    <property type="match status" value="1"/>
</dbReference>
<dbReference type="EMBL" id="CP012172">
    <property type="protein sequence ID" value="AKV73563.1"/>
    <property type="molecule type" value="Genomic_DNA"/>
</dbReference>
<dbReference type="EMBL" id="CP012176">
    <property type="protein sequence ID" value="AKV82545.1"/>
    <property type="molecule type" value="Genomic_DNA"/>
</dbReference>
<reference evidence="17 18" key="2">
    <citation type="journal article" date="2015" name="Genome Announc.">
        <title>Complete Genome Sequences of Evolved Arsenate-Resistant Metallosphaera sedula Strains.</title>
        <authorList>
            <person name="Ai C."/>
            <person name="McCarthy S."/>
            <person name="Schackwitz W."/>
            <person name="Martin J."/>
            <person name="Lipzen A."/>
            <person name="Blum P."/>
        </authorList>
    </citation>
    <scope>NUCLEOTIDE SEQUENCE [LARGE SCALE GENOMIC DNA]</scope>
    <source>
        <strain evidence="12 18">ARS120-1</strain>
        <strain evidence="13 17">ARS120-2</strain>
        <strain evidence="10 20">ARS50-1</strain>
        <strain evidence="11 19">ARS50-2</strain>
    </source>
</reference>
<feature type="transmembrane region" description="Helical" evidence="7">
    <location>
        <begin position="196"/>
        <end position="218"/>
    </location>
</feature>
<dbReference type="InterPro" id="IPR050171">
    <property type="entry name" value="MFS_Transporters"/>
</dbReference>